<dbReference type="InterPro" id="IPR025997">
    <property type="entry name" value="SBP_2_dom"/>
</dbReference>
<dbReference type="CDD" id="cd01536">
    <property type="entry name" value="PBP1_ABC_sugar_binding-like"/>
    <property type="match status" value="1"/>
</dbReference>
<dbReference type="PANTHER" id="PTHR46847">
    <property type="entry name" value="D-ALLOSE-BINDING PERIPLASMIC PROTEIN-RELATED"/>
    <property type="match status" value="1"/>
</dbReference>
<accession>A0A2U1CNH4</accession>
<dbReference type="STRING" id="1231391.GCA_000308195_02103"/>
<protein>
    <submittedName>
        <fullName evidence="6">Monosaccharide ABC transporter substrate-binding protein (CUT2 family)</fullName>
    </submittedName>
</protein>
<dbReference type="InterPro" id="IPR028082">
    <property type="entry name" value="Peripla_BP_I"/>
</dbReference>
<proteinExistence type="inferred from homology"/>
<feature type="signal peptide" evidence="4">
    <location>
        <begin position="1"/>
        <end position="23"/>
    </location>
</feature>
<dbReference type="AlphaFoldDB" id="A0A2U1CNH4"/>
<dbReference type="Pfam" id="PF13407">
    <property type="entry name" value="Peripla_BP_4"/>
    <property type="match status" value="1"/>
</dbReference>
<dbReference type="RefSeq" id="WP_116518428.1">
    <property type="nucleotide sequence ID" value="NZ_JACCEX010000002.1"/>
</dbReference>
<gene>
    <name evidence="6" type="ORF">C7440_2059</name>
</gene>
<dbReference type="PANTHER" id="PTHR46847:SF1">
    <property type="entry name" value="D-ALLOSE-BINDING PERIPLASMIC PROTEIN-RELATED"/>
    <property type="match status" value="1"/>
</dbReference>
<evidence type="ECO:0000259" key="5">
    <source>
        <dbReference type="Pfam" id="PF13407"/>
    </source>
</evidence>
<keyword evidence="7" id="KW-1185">Reference proteome</keyword>
<evidence type="ECO:0000256" key="3">
    <source>
        <dbReference type="ARBA" id="ARBA00022729"/>
    </source>
</evidence>
<dbReference type="SUPFAM" id="SSF53822">
    <property type="entry name" value="Periplasmic binding protein-like I"/>
    <property type="match status" value="1"/>
</dbReference>
<dbReference type="EMBL" id="QEKO01000002">
    <property type="protein sequence ID" value="PVY62565.1"/>
    <property type="molecule type" value="Genomic_DNA"/>
</dbReference>
<name>A0A2U1CNH4_9BURK</name>
<evidence type="ECO:0000256" key="4">
    <source>
        <dbReference type="SAM" id="SignalP"/>
    </source>
</evidence>
<comment type="subcellular location">
    <subcellularLocation>
        <location evidence="1">Cell envelope</location>
    </subcellularLocation>
</comment>
<feature type="chain" id="PRO_5015525147" evidence="4">
    <location>
        <begin position="24"/>
        <end position="351"/>
    </location>
</feature>
<dbReference type="GO" id="GO:0030313">
    <property type="term" value="C:cell envelope"/>
    <property type="evidence" value="ECO:0007669"/>
    <property type="project" value="UniProtKB-SubCell"/>
</dbReference>
<evidence type="ECO:0000313" key="6">
    <source>
        <dbReference type="EMBL" id="PVY62565.1"/>
    </source>
</evidence>
<dbReference type="Proteomes" id="UP000246145">
    <property type="component" value="Unassembled WGS sequence"/>
</dbReference>
<dbReference type="GO" id="GO:0030246">
    <property type="term" value="F:carbohydrate binding"/>
    <property type="evidence" value="ECO:0007669"/>
    <property type="project" value="UniProtKB-ARBA"/>
</dbReference>
<feature type="domain" description="Periplasmic binding protein" evidence="5">
    <location>
        <begin position="66"/>
        <end position="311"/>
    </location>
</feature>
<organism evidence="6 7">
    <name type="scientific">Pusillimonas noertemannii</name>
    <dbReference type="NCBI Taxonomy" id="305977"/>
    <lineage>
        <taxon>Bacteria</taxon>
        <taxon>Pseudomonadati</taxon>
        <taxon>Pseudomonadota</taxon>
        <taxon>Betaproteobacteria</taxon>
        <taxon>Burkholderiales</taxon>
        <taxon>Alcaligenaceae</taxon>
        <taxon>Pusillimonas</taxon>
    </lineage>
</organism>
<comment type="similarity">
    <text evidence="2">Belongs to the bacterial solute-binding protein 2 family.</text>
</comment>
<evidence type="ECO:0000256" key="2">
    <source>
        <dbReference type="ARBA" id="ARBA00007639"/>
    </source>
</evidence>
<evidence type="ECO:0000313" key="7">
    <source>
        <dbReference type="Proteomes" id="UP000246145"/>
    </source>
</evidence>
<reference evidence="6 7" key="1">
    <citation type="submission" date="2018-04" db="EMBL/GenBank/DDBJ databases">
        <title>Genomic Encyclopedia of Type Strains, Phase IV (KMG-IV): sequencing the most valuable type-strain genomes for metagenomic binning, comparative biology and taxonomic classification.</title>
        <authorList>
            <person name="Goeker M."/>
        </authorList>
    </citation>
    <scope>NUCLEOTIDE SEQUENCE [LARGE SCALE GENOMIC DNA]</scope>
    <source>
        <strain evidence="6 7">DSM 10065</strain>
    </source>
</reference>
<comment type="caution">
    <text evidence="6">The sequence shown here is derived from an EMBL/GenBank/DDBJ whole genome shotgun (WGS) entry which is preliminary data.</text>
</comment>
<dbReference type="Gene3D" id="3.40.50.2300">
    <property type="match status" value="2"/>
</dbReference>
<keyword evidence="3 4" id="KW-0732">Signal</keyword>
<sequence length="351" mass="37179">MKIINIAASALLAAGLSHYHAFAQPAAQAVQAAKQPLSQWQKPPSAPPAQEGKTVYVVTCTSQGIGCVRAANGVKEAGELLGWSVRVVDGKGDPGTWNGAIQSAIAAGADGIVIDAVPPMLVGDALSKAANAKIPVVSIFNPVPDADSSVFAFVRPEHKRQGQLLAQWIIDDSGGQARILLVEDRQFPELAERVAGFKAEIAKCAKCEIVGNIESTIGTMAQRLASAVATELTRRPAVDYIAAPFDSNAFFVIEGVRQAGLKGKVKVAGYEGDPQAFEAIRNGAQAVTVANPAEWMGWQAVDELNRAFNGAKAVNMPIPSRLIDAGNVPDTKGWTGDVDYKARYEALWKRR</sequence>
<dbReference type="OrthoDB" id="9342512at2"/>
<evidence type="ECO:0000256" key="1">
    <source>
        <dbReference type="ARBA" id="ARBA00004196"/>
    </source>
</evidence>